<reference evidence="2" key="1">
    <citation type="submission" date="2022-11" db="UniProtKB">
        <authorList>
            <consortium name="WormBaseParasite"/>
        </authorList>
    </citation>
    <scope>IDENTIFICATION</scope>
</reference>
<proteinExistence type="predicted"/>
<evidence type="ECO:0000313" key="2">
    <source>
        <dbReference type="WBParaSite" id="PS1159_v2.g19988.t1"/>
    </source>
</evidence>
<protein>
    <submittedName>
        <fullName evidence="2">BTB domain-containing protein</fullName>
    </submittedName>
</protein>
<organism evidence="1 2">
    <name type="scientific">Panagrolaimus sp. PS1159</name>
    <dbReference type="NCBI Taxonomy" id="55785"/>
    <lineage>
        <taxon>Eukaryota</taxon>
        <taxon>Metazoa</taxon>
        <taxon>Ecdysozoa</taxon>
        <taxon>Nematoda</taxon>
        <taxon>Chromadorea</taxon>
        <taxon>Rhabditida</taxon>
        <taxon>Tylenchina</taxon>
        <taxon>Panagrolaimomorpha</taxon>
        <taxon>Panagrolaimoidea</taxon>
        <taxon>Panagrolaimidae</taxon>
        <taxon>Panagrolaimus</taxon>
    </lineage>
</organism>
<name>A0AC35FRG8_9BILA</name>
<evidence type="ECO:0000313" key="1">
    <source>
        <dbReference type="Proteomes" id="UP000887580"/>
    </source>
</evidence>
<accession>A0AC35FRG8</accession>
<dbReference type="WBParaSite" id="PS1159_v2.g19988.t1">
    <property type="protein sequence ID" value="PS1159_v2.g19988.t1"/>
    <property type="gene ID" value="PS1159_v2.g19988"/>
</dbReference>
<sequence length="116" mass="13369">MKESRENKVAIEGFPFKNVEAAIKICYDCEISNTFSVDDNLFLLKFSDLYDIEHVKTFVECFLADVISSDNVCSIANASIEFNAEKLRLCCKENLKEFFNKGFYASLIKKIRKIIM</sequence>
<dbReference type="Proteomes" id="UP000887580">
    <property type="component" value="Unplaced"/>
</dbReference>